<keyword evidence="4" id="KW-1133">Transmembrane helix</keyword>
<dbReference type="PANTHER" id="PTHR30061:SF50">
    <property type="entry name" value="MALTOSE_MALTODEXTRIN-BINDING PERIPLASMIC PROTEIN"/>
    <property type="match status" value="1"/>
</dbReference>
<gene>
    <name evidence="5" type="ORF">A3E29_04775</name>
</gene>
<feature type="transmembrane region" description="Helical" evidence="4">
    <location>
        <begin position="5"/>
        <end position="26"/>
    </location>
</feature>
<name>A0A1F5PK95_9BACT</name>
<comment type="caution">
    <text evidence="5">The sequence shown here is derived from an EMBL/GenBank/DDBJ whole genome shotgun (WGS) entry which is preliminary data.</text>
</comment>
<dbReference type="Gene3D" id="3.40.190.10">
    <property type="entry name" value="Periplasmic binding protein-like II"/>
    <property type="match status" value="1"/>
</dbReference>
<dbReference type="PANTHER" id="PTHR30061">
    <property type="entry name" value="MALTOSE-BINDING PERIPLASMIC PROTEIN"/>
    <property type="match status" value="1"/>
</dbReference>
<proteinExistence type="inferred from homology"/>
<comment type="similarity">
    <text evidence="1">Belongs to the bacterial solute-binding protein 1 family.</text>
</comment>
<keyword evidence="3" id="KW-0732">Signal</keyword>
<reference evidence="5 6" key="1">
    <citation type="journal article" date="2016" name="Nat. Commun.">
        <title>Thousands of microbial genomes shed light on interconnected biogeochemical processes in an aquifer system.</title>
        <authorList>
            <person name="Anantharaman K."/>
            <person name="Brown C.T."/>
            <person name="Hug L.A."/>
            <person name="Sharon I."/>
            <person name="Castelle C.J."/>
            <person name="Probst A.J."/>
            <person name="Thomas B.C."/>
            <person name="Singh A."/>
            <person name="Wilkins M.J."/>
            <person name="Karaoz U."/>
            <person name="Brodie E.L."/>
            <person name="Williams K.H."/>
            <person name="Hubbard S.S."/>
            <person name="Banfield J.F."/>
        </authorList>
    </citation>
    <scope>NUCLEOTIDE SEQUENCE [LARGE SCALE GENOMIC DNA]</scope>
</reference>
<dbReference type="GO" id="GO:0015768">
    <property type="term" value="P:maltose transport"/>
    <property type="evidence" value="ECO:0007669"/>
    <property type="project" value="TreeGrafter"/>
</dbReference>
<dbReference type="Pfam" id="PF01547">
    <property type="entry name" value="SBP_bac_1"/>
    <property type="match status" value="1"/>
</dbReference>
<evidence type="ECO:0000256" key="3">
    <source>
        <dbReference type="ARBA" id="ARBA00022729"/>
    </source>
</evidence>
<evidence type="ECO:0000256" key="4">
    <source>
        <dbReference type="SAM" id="Phobius"/>
    </source>
</evidence>
<evidence type="ECO:0000313" key="5">
    <source>
        <dbReference type="EMBL" id="OGE90368.1"/>
    </source>
</evidence>
<evidence type="ECO:0000256" key="1">
    <source>
        <dbReference type="ARBA" id="ARBA00008520"/>
    </source>
</evidence>
<keyword evidence="4" id="KW-0472">Membrane</keyword>
<dbReference type="InterPro" id="IPR006059">
    <property type="entry name" value="SBP"/>
</dbReference>
<keyword evidence="4" id="KW-0812">Transmembrane</keyword>
<dbReference type="GO" id="GO:0042956">
    <property type="term" value="P:maltodextrin transmembrane transport"/>
    <property type="evidence" value="ECO:0007669"/>
    <property type="project" value="TreeGrafter"/>
</dbReference>
<dbReference type="GO" id="GO:0055052">
    <property type="term" value="C:ATP-binding cassette (ABC) transporter complex, substrate-binding subunit-containing"/>
    <property type="evidence" value="ECO:0007669"/>
    <property type="project" value="TreeGrafter"/>
</dbReference>
<dbReference type="GO" id="GO:1901982">
    <property type="term" value="F:maltose binding"/>
    <property type="evidence" value="ECO:0007669"/>
    <property type="project" value="TreeGrafter"/>
</dbReference>
<evidence type="ECO:0000256" key="2">
    <source>
        <dbReference type="ARBA" id="ARBA00022448"/>
    </source>
</evidence>
<dbReference type="Proteomes" id="UP000177682">
    <property type="component" value="Unassembled WGS sequence"/>
</dbReference>
<dbReference type="SUPFAM" id="SSF53850">
    <property type="entry name" value="Periplasmic binding protein-like II"/>
    <property type="match status" value="1"/>
</dbReference>
<keyword evidence="2" id="KW-0813">Transport</keyword>
<organism evidence="5 6">
    <name type="scientific">Candidatus Doudnabacteria bacterium RIFCSPHIGHO2_12_FULL_48_16</name>
    <dbReference type="NCBI Taxonomy" id="1817838"/>
    <lineage>
        <taxon>Bacteria</taxon>
        <taxon>Candidatus Doudnaibacteriota</taxon>
    </lineage>
</organism>
<dbReference type="EMBL" id="MFEY01000007">
    <property type="protein sequence ID" value="OGE90368.1"/>
    <property type="molecule type" value="Genomic_DNA"/>
</dbReference>
<evidence type="ECO:0000313" key="6">
    <source>
        <dbReference type="Proteomes" id="UP000177682"/>
    </source>
</evidence>
<protein>
    <recommendedName>
        <fullName evidence="7">ABC transporter substrate-binding protein</fullName>
    </recommendedName>
</protein>
<evidence type="ECO:0008006" key="7">
    <source>
        <dbReference type="Google" id="ProtNLM"/>
    </source>
</evidence>
<accession>A0A1F5PK95</accession>
<sequence>MEKKYYILGGILAVLLIIAGILFFSAGSKPTPNNSGGSNSGQTQLTWWKTFEDTQNVQDLISDYQTAHQNVSITFVKKNVQTYEQELVDALASGQGPDIFSIHNDWLPKHADKIGPMPSAMMSIRTYNNNFVDVASSDFIKDGKVYAVPLSVDVLALYYNKDLLNSAGISTPPTTWPELVSDIQKLTKTSSGGFTRSGIAMGTSTNVNRAVDILSLLMLQNGTQFYSQDQQAATFNQSITDPKSTSGSFNPGSTALAFYTQFANPAKTSYTWNSQSDFSLDAFTQGKVAMMINYSYMEPMIRARAPNLNWAVAAIPQVSEDAIRINFANYWGETVSKSSKQQAAAWDFLNFITQKAELTKYYAKHKLVSSRKDMLPDQYADTEIGVFAESAPNARSIYKHDANVFEGVFTKMIDDVVLRSFPPDTAISNAVQQINLNLRQP</sequence>
<dbReference type="AlphaFoldDB" id="A0A1F5PK95"/>